<accession>A0A5C1AMF4</accession>
<reference evidence="3" key="1">
    <citation type="submission" date="2019-08" db="EMBL/GenBank/DDBJ databases">
        <title>Limnoglobus roseus gen. nov., sp. nov., a novel freshwater planctomycete with a giant genome from the family Gemmataceae.</title>
        <authorList>
            <person name="Kulichevskaya I.S."/>
            <person name="Naumoff D.G."/>
            <person name="Miroshnikov K."/>
            <person name="Ivanova A."/>
            <person name="Philippov D.A."/>
            <person name="Hakobyan A."/>
            <person name="Rijpstra I.C."/>
            <person name="Sinninghe Damste J.S."/>
            <person name="Liesack W."/>
            <person name="Dedysh S.N."/>
        </authorList>
    </citation>
    <scope>NUCLEOTIDE SEQUENCE [LARGE SCALE GENOMIC DNA]</scope>
    <source>
        <strain evidence="3">PX52</strain>
    </source>
</reference>
<dbReference type="AlphaFoldDB" id="A0A5C1AMF4"/>
<dbReference type="EMBL" id="CP042425">
    <property type="protein sequence ID" value="QEL19146.1"/>
    <property type="molecule type" value="Genomic_DNA"/>
</dbReference>
<keyword evidence="3" id="KW-1185">Reference proteome</keyword>
<gene>
    <name evidence="2" type="ORF">PX52LOC_06204</name>
</gene>
<evidence type="ECO:0000313" key="3">
    <source>
        <dbReference type="Proteomes" id="UP000324974"/>
    </source>
</evidence>
<dbReference type="RefSeq" id="WP_149113577.1">
    <property type="nucleotide sequence ID" value="NZ_CP042425.1"/>
</dbReference>
<dbReference type="Proteomes" id="UP000324974">
    <property type="component" value="Chromosome"/>
</dbReference>
<dbReference type="KEGG" id="lrs:PX52LOC_06204"/>
<protein>
    <submittedName>
        <fullName evidence="2">Uncharacterized protein</fullName>
    </submittedName>
</protein>
<evidence type="ECO:0000256" key="1">
    <source>
        <dbReference type="SAM" id="MobiDB-lite"/>
    </source>
</evidence>
<proteinExistence type="predicted"/>
<evidence type="ECO:0000313" key="2">
    <source>
        <dbReference type="EMBL" id="QEL19146.1"/>
    </source>
</evidence>
<feature type="compositionally biased region" description="Basic and acidic residues" evidence="1">
    <location>
        <begin position="8"/>
        <end position="19"/>
    </location>
</feature>
<name>A0A5C1AMF4_9BACT</name>
<sequence>MATMKPAQDTRKRDEESRADASACQMSGASTGEPKEGANNQGTPADPKDVAGLPPKPKNSQKLDQAGISEE</sequence>
<feature type="region of interest" description="Disordered" evidence="1">
    <location>
        <begin position="1"/>
        <end position="71"/>
    </location>
</feature>
<organism evidence="2 3">
    <name type="scientific">Limnoglobus roseus</name>
    <dbReference type="NCBI Taxonomy" id="2598579"/>
    <lineage>
        <taxon>Bacteria</taxon>
        <taxon>Pseudomonadati</taxon>
        <taxon>Planctomycetota</taxon>
        <taxon>Planctomycetia</taxon>
        <taxon>Gemmatales</taxon>
        <taxon>Gemmataceae</taxon>
        <taxon>Limnoglobus</taxon>
    </lineage>
</organism>